<dbReference type="RefSeq" id="WP_109792789.1">
    <property type="nucleotide sequence ID" value="NZ_PHIG01000006.1"/>
</dbReference>
<protein>
    <recommendedName>
        <fullName evidence="4">NAD(+) diphosphatase</fullName>
        <ecNumber evidence="4">3.6.1.22</ecNumber>
    </recommendedName>
</protein>
<feature type="domain" description="Nudix hydrolase" evidence="10">
    <location>
        <begin position="171"/>
        <end position="297"/>
    </location>
</feature>
<evidence type="ECO:0000256" key="9">
    <source>
        <dbReference type="ARBA" id="ARBA00023679"/>
    </source>
</evidence>
<comment type="catalytic activity">
    <reaction evidence="9">
        <text>a 5'-end NAD(+)-phospho-ribonucleoside in mRNA + H2O = a 5'-end phospho-adenosine-phospho-ribonucleoside in mRNA + beta-nicotinamide D-ribonucleotide + 2 H(+)</text>
        <dbReference type="Rhea" id="RHEA:60876"/>
        <dbReference type="Rhea" id="RHEA-COMP:15698"/>
        <dbReference type="Rhea" id="RHEA-COMP:15719"/>
        <dbReference type="ChEBI" id="CHEBI:14649"/>
        <dbReference type="ChEBI" id="CHEBI:15377"/>
        <dbReference type="ChEBI" id="CHEBI:15378"/>
        <dbReference type="ChEBI" id="CHEBI:144029"/>
        <dbReference type="ChEBI" id="CHEBI:144051"/>
    </reaction>
    <physiologicalReaction direction="left-to-right" evidence="9">
        <dbReference type="Rhea" id="RHEA:60877"/>
    </physiologicalReaction>
</comment>
<dbReference type="PROSITE" id="PS00893">
    <property type="entry name" value="NUDIX_BOX"/>
    <property type="match status" value="1"/>
</dbReference>
<comment type="cofactor">
    <cofactor evidence="2">
        <name>Zn(2+)</name>
        <dbReference type="ChEBI" id="CHEBI:29105"/>
    </cofactor>
</comment>
<proteinExistence type="inferred from homology"/>
<dbReference type="Pfam" id="PF09296">
    <property type="entry name" value="NUDIX-like"/>
    <property type="match status" value="1"/>
</dbReference>
<dbReference type="EC" id="3.6.1.22" evidence="4"/>
<dbReference type="PANTHER" id="PTHR42904:SF6">
    <property type="entry name" value="NAD-CAPPED RNA HYDROLASE NUDT12"/>
    <property type="match status" value="1"/>
</dbReference>
<dbReference type="SUPFAM" id="SSF55811">
    <property type="entry name" value="Nudix"/>
    <property type="match status" value="1"/>
</dbReference>
<dbReference type="InterPro" id="IPR050241">
    <property type="entry name" value="NAD-cap_RNA_hydrolase_NudC"/>
</dbReference>
<comment type="similarity">
    <text evidence="3">Belongs to the Nudix hydrolase family. NudC subfamily.</text>
</comment>
<evidence type="ECO:0000313" key="12">
    <source>
        <dbReference type="Proteomes" id="UP000229498"/>
    </source>
</evidence>
<dbReference type="GO" id="GO:0019677">
    <property type="term" value="P:NAD+ catabolic process"/>
    <property type="evidence" value="ECO:0007669"/>
    <property type="project" value="TreeGrafter"/>
</dbReference>
<dbReference type="GO" id="GO:0006742">
    <property type="term" value="P:NADP+ catabolic process"/>
    <property type="evidence" value="ECO:0007669"/>
    <property type="project" value="TreeGrafter"/>
</dbReference>
<dbReference type="Pfam" id="PF09297">
    <property type="entry name" value="Zn_ribbon_NUD"/>
    <property type="match status" value="1"/>
</dbReference>
<dbReference type="GO" id="GO:0035529">
    <property type="term" value="F:NADH pyrophosphatase activity"/>
    <property type="evidence" value="ECO:0007669"/>
    <property type="project" value="TreeGrafter"/>
</dbReference>
<dbReference type="InterPro" id="IPR015376">
    <property type="entry name" value="Znr_NADH_PPase"/>
</dbReference>
<dbReference type="PANTHER" id="PTHR42904">
    <property type="entry name" value="NUDIX HYDROLASE, NUDC SUBFAMILY"/>
    <property type="match status" value="1"/>
</dbReference>
<dbReference type="Pfam" id="PF00293">
    <property type="entry name" value="NUDIX"/>
    <property type="match status" value="1"/>
</dbReference>
<dbReference type="InterPro" id="IPR020084">
    <property type="entry name" value="NUDIX_hydrolase_CS"/>
</dbReference>
<evidence type="ECO:0000259" key="10">
    <source>
        <dbReference type="PROSITE" id="PS51462"/>
    </source>
</evidence>
<reference evidence="11 12" key="1">
    <citation type="submission" date="2017-11" db="EMBL/GenBank/DDBJ databases">
        <title>Draft genome sequence of Rhizobiales bacterium SY3-13.</title>
        <authorList>
            <person name="Sun C."/>
        </authorList>
    </citation>
    <scope>NUCLEOTIDE SEQUENCE [LARGE SCALE GENOMIC DNA]</scope>
    <source>
        <strain evidence="11 12">SY3-13</strain>
    </source>
</reference>
<keyword evidence="6" id="KW-0378">Hydrolase</keyword>
<dbReference type="GO" id="GO:0046872">
    <property type="term" value="F:metal ion binding"/>
    <property type="evidence" value="ECO:0007669"/>
    <property type="project" value="UniProtKB-KW"/>
</dbReference>
<dbReference type="InterPro" id="IPR000086">
    <property type="entry name" value="NUDIX_hydrolase_dom"/>
</dbReference>
<keyword evidence="8" id="KW-0520">NAD</keyword>
<dbReference type="CDD" id="cd03429">
    <property type="entry name" value="NUDIX_NADH_pyrophosphatase_Nudt13"/>
    <property type="match status" value="1"/>
</dbReference>
<keyword evidence="12" id="KW-1185">Reference proteome</keyword>
<keyword evidence="5" id="KW-0479">Metal-binding</keyword>
<dbReference type="PROSITE" id="PS51462">
    <property type="entry name" value="NUDIX"/>
    <property type="match status" value="1"/>
</dbReference>
<dbReference type="OrthoDB" id="9791656at2"/>
<dbReference type="EMBL" id="PHIG01000006">
    <property type="protein sequence ID" value="PJK31321.1"/>
    <property type="molecule type" value="Genomic_DNA"/>
</dbReference>
<organism evidence="11 12">
    <name type="scientific">Minwuia thermotolerans</name>
    <dbReference type="NCBI Taxonomy" id="2056226"/>
    <lineage>
        <taxon>Bacteria</taxon>
        <taxon>Pseudomonadati</taxon>
        <taxon>Pseudomonadota</taxon>
        <taxon>Alphaproteobacteria</taxon>
        <taxon>Minwuiales</taxon>
        <taxon>Minwuiaceae</taxon>
        <taxon>Minwuia</taxon>
    </lineage>
</organism>
<accession>A0A2M9G6I9</accession>
<name>A0A2M9G6I9_9PROT</name>
<evidence type="ECO:0000256" key="7">
    <source>
        <dbReference type="ARBA" id="ARBA00022842"/>
    </source>
</evidence>
<evidence type="ECO:0000256" key="4">
    <source>
        <dbReference type="ARBA" id="ARBA00012381"/>
    </source>
</evidence>
<evidence type="ECO:0000256" key="1">
    <source>
        <dbReference type="ARBA" id="ARBA00001946"/>
    </source>
</evidence>
<comment type="caution">
    <text evidence="11">The sequence shown here is derived from an EMBL/GenBank/DDBJ whole genome shotgun (WGS) entry which is preliminary data.</text>
</comment>
<comment type="cofactor">
    <cofactor evidence="1">
        <name>Mg(2+)</name>
        <dbReference type="ChEBI" id="CHEBI:18420"/>
    </cofactor>
</comment>
<dbReference type="GO" id="GO:0005829">
    <property type="term" value="C:cytosol"/>
    <property type="evidence" value="ECO:0007669"/>
    <property type="project" value="TreeGrafter"/>
</dbReference>
<dbReference type="InterPro" id="IPR015375">
    <property type="entry name" value="NADH_PPase-like_N"/>
</dbReference>
<dbReference type="Gene3D" id="3.90.79.20">
    <property type="match status" value="1"/>
</dbReference>
<dbReference type="Gene3D" id="3.90.79.10">
    <property type="entry name" value="Nucleoside Triphosphate Pyrophosphohydrolase"/>
    <property type="match status" value="1"/>
</dbReference>
<keyword evidence="7" id="KW-0460">Magnesium</keyword>
<evidence type="ECO:0000313" key="11">
    <source>
        <dbReference type="EMBL" id="PJK31321.1"/>
    </source>
</evidence>
<gene>
    <name evidence="11" type="ORF">CVT23_02370</name>
</gene>
<evidence type="ECO:0000256" key="3">
    <source>
        <dbReference type="ARBA" id="ARBA00009595"/>
    </source>
</evidence>
<evidence type="ECO:0000256" key="6">
    <source>
        <dbReference type="ARBA" id="ARBA00022801"/>
    </source>
</evidence>
<dbReference type="AlphaFoldDB" id="A0A2M9G6I9"/>
<evidence type="ECO:0000256" key="5">
    <source>
        <dbReference type="ARBA" id="ARBA00022723"/>
    </source>
</evidence>
<dbReference type="InterPro" id="IPR049734">
    <property type="entry name" value="NudC-like_C"/>
</dbReference>
<dbReference type="InterPro" id="IPR015797">
    <property type="entry name" value="NUDIX_hydrolase-like_dom_sf"/>
</dbReference>
<dbReference type="Proteomes" id="UP000229498">
    <property type="component" value="Unassembled WGS sequence"/>
</dbReference>
<sequence>MTIEYDDPIVFSGAPLDRAENRRKDGDWLGERIMDPESRFLPMSRLRALIDLDGGAEIGWRSPLEAIDLLENARPILLGERDGRAHFAIEADTRRTPGDAAWNKRGKFIDVRSVAPSLPTGEAAILAQARSMIDWHQRHGFCAVCGQPSEMRDAGYMRQCSDEACNAQHFPRTDPVTIMLVFHGDNCLLGRQPRFPEGSYSALAGFMEPGESIEECVRREIWEEADIRVGKVRYVASQPWPFPSSLMIGCFAEAETTAIKIDPNELEDAKWFSRDQVREMIENCDSNEGLRMPPRLSLAHQLARRWLAGV</sequence>
<evidence type="ECO:0000256" key="2">
    <source>
        <dbReference type="ARBA" id="ARBA00001947"/>
    </source>
</evidence>
<evidence type="ECO:0000256" key="8">
    <source>
        <dbReference type="ARBA" id="ARBA00023027"/>
    </source>
</evidence>
<dbReference type="NCBIfam" id="NF001299">
    <property type="entry name" value="PRK00241.1"/>
    <property type="match status" value="1"/>
</dbReference>